<dbReference type="Pfam" id="PF08863">
    <property type="entry name" value="YolD"/>
    <property type="match status" value="1"/>
</dbReference>
<dbReference type="Proteomes" id="UP001580346">
    <property type="component" value="Unassembled WGS sequence"/>
</dbReference>
<keyword evidence="2" id="KW-1185">Reference proteome</keyword>
<name>A0ABV5AVG8_9BACL</name>
<sequence>MSKKMQGNGLFESSRFILPEFKEAYLANMKEQERRGKPVLDDQEVQLIEKALIESYNRRTPVTVTVFNPFDDEVLTGIVTALNTNLREVKLIRGEDDFSWIKLEVIISAAT</sequence>
<evidence type="ECO:0000313" key="2">
    <source>
        <dbReference type="Proteomes" id="UP001580346"/>
    </source>
</evidence>
<reference evidence="1 2" key="1">
    <citation type="submission" date="2024-09" db="EMBL/GenBank/DDBJ databases">
        <title>Paenibacillus zeirhizospherea sp. nov., isolated from surface of the maize (Zea mays) roots in a horticulture field, Hungary.</title>
        <authorList>
            <person name="Marton D."/>
            <person name="Farkas M."/>
            <person name="Bedics A."/>
            <person name="Toth E."/>
            <person name="Tancsics A."/>
            <person name="Boka K."/>
            <person name="Maroti G."/>
            <person name="Kriszt B."/>
            <person name="Cserhati M."/>
        </authorList>
    </citation>
    <scope>NUCLEOTIDE SEQUENCE [LARGE SCALE GENOMIC DNA]</scope>
    <source>
        <strain evidence="1 2">KCTC 33519</strain>
    </source>
</reference>
<dbReference type="InterPro" id="IPR014962">
    <property type="entry name" value="YolD"/>
</dbReference>
<gene>
    <name evidence="1" type="ORF">ACE41H_15650</name>
</gene>
<accession>A0ABV5AVG8</accession>
<evidence type="ECO:0000313" key="1">
    <source>
        <dbReference type="EMBL" id="MFB5268201.1"/>
    </source>
</evidence>
<comment type="caution">
    <text evidence="1">The sequence shown here is derived from an EMBL/GenBank/DDBJ whole genome shotgun (WGS) entry which is preliminary data.</text>
</comment>
<organism evidence="1 2">
    <name type="scientific">Paenibacillus enshidis</name>
    <dbReference type="NCBI Taxonomy" id="1458439"/>
    <lineage>
        <taxon>Bacteria</taxon>
        <taxon>Bacillati</taxon>
        <taxon>Bacillota</taxon>
        <taxon>Bacilli</taxon>
        <taxon>Bacillales</taxon>
        <taxon>Paenibacillaceae</taxon>
        <taxon>Paenibacillus</taxon>
    </lineage>
</organism>
<dbReference type="RefSeq" id="WP_375356358.1">
    <property type="nucleotide sequence ID" value="NZ_JBHHMI010000013.1"/>
</dbReference>
<proteinExistence type="predicted"/>
<protein>
    <submittedName>
        <fullName evidence="1">YolD-like family protein</fullName>
    </submittedName>
</protein>
<dbReference type="EMBL" id="JBHHMI010000013">
    <property type="protein sequence ID" value="MFB5268201.1"/>
    <property type="molecule type" value="Genomic_DNA"/>
</dbReference>